<proteinExistence type="predicted"/>
<evidence type="ECO:0000256" key="1">
    <source>
        <dbReference type="SAM" id="MobiDB-lite"/>
    </source>
</evidence>
<organism evidence="3">
    <name type="scientific">Actinoplanes campanulatus</name>
    <dbReference type="NCBI Taxonomy" id="113559"/>
    <lineage>
        <taxon>Bacteria</taxon>
        <taxon>Bacillati</taxon>
        <taxon>Actinomycetota</taxon>
        <taxon>Actinomycetes</taxon>
        <taxon>Micromonosporales</taxon>
        <taxon>Micromonosporaceae</taxon>
        <taxon>Actinoplanes</taxon>
    </lineage>
</organism>
<feature type="transmembrane region" description="Helical" evidence="2">
    <location>
        <begin position="38"/>
        <end position="64"/>
    </location>
</feature>
<comment type="caution">
    <text evidence="3">The sequence shown here is derived from an EMBL/GenBank/DDBJ whole genome shotgun (WGS) entry which is preliminary data.</text>
</comment>
<dbReference type="PRINTS" id="PR01217">
    <property type="entry name" value="PRICHEXTENSN"/>
</dbReference>
<keyword evidence="2" id="KW-0472">Membrane</keyword>
<dbReference type="EMBL" id="BOMF01000071">
    <property type="protein sequence ID" value="GID46336.1"/>
    <property type="molecule type" value="Genomic_DNA"/>
</dbReference>
<accession>A0ABQ3WJB8</accession>
<protein>
    <recommendedName>
        <fullName evidence="4">Basic proline-rich protein</fullName>
    </recommendedName>
</protein>
<name>A0ABQ3WJB8_9ACTN</name>
<feature type="transmembrane region" description="Helical" evidence="2">
    <location>
        <begin position="76"/>
        <end position="100"/>
    </location>
</feature>
<gene>
    <name evidence="3" type="ORF">Aca07nite_36110</name>
</gene>
<keyword evidence="2" id="KW-1133">Transmembrane helix</keyword>
<evidence type="ECO:0000313" key="3">
    <source>
        <dbReference type="EMBL" id="GID46336.1"/>
    </source>
</evidence>
<sequence>MVAMQLLSAVLVVSMIGTVTEAYQDAMDAEDFPAEISTFIGIVLVVTAGFYLLIAVGLVVLAIFNNRGKNGARITTWVIAGLGLCCNSLGLGGTVAGTAIGGTAPSTEQAQIEADVAAAMPGWYDAISLLTSVITVLALLGAIILLALPPSNAFFRRPVPWNPAMPYGPYPSLPGQPGFPVQPGYPHQAGHPAQPQPGFYPQPPYPPAQPPAFPVQPTYPGAPTYPPPPPSHFGSPEQYGRPGEPAPGLPPYPGQPGSVPPPALEPSSDPWAPPPPPPPPSSAPPASSPPSSAPPASSPPSSAPPAQEPPADGGAPEDEPPQRPAG</sequence>
<evidence type="ECO:0000256" key="2">
    <source>
        <dbReference type="SAM" id="Phobius"/>
    </source>
</evidence>
<feature type="compositionally biased region" description="Low complexity" evidence="1">
    <location>
        <begin position="232"/>
        <end position="243"/>
    </location>
</feature>
<feature type="compositionally biased region" description="Pro residues" evidence="1">
    <location>
        <begin position="194"/>
        <end position="214"/>
    </location>
</feature>
<feature type="compositionally biased region" description="Pro residues" evidence="1">
    <location>
        <begin position="271"/>
        <end position="308"/>
    </location>
</feature>
<feature type="transmembrane region" description="Helical" evidence="2">
    <location>
        <begin position="126"/>
        <end position="148"/>
    </location>
</feature>
<reference evidence="3" key="1">
    <citation type="submission" date="2021-01" db="EMBL/GenBank/DDBJ databases">
        <title>Whole genome shotgun sequence of Actinoplanes capillaceus NBRC 16408.</title>
        <authorList>
            <person name="Komaki H."/>
            <person name="Tamura T."/>
        </authorList>
    </citation>
    <scope>NUCLEOTIDE SEQUENCE [LARGE SCALE GENOMIC DNA]</scope>
    <source>
        <strain evidence="3">NBRC 16408</strain>
    </source>
</reference>
<feature type="compositionally biased region" description="Pro residues" evidence="1">
    <location>
        <begin position="244"/>
        <end position="264"/>
    </location>
</feature>
<feature type="region of interest" description="Disordered" evidence="1">
    <location>
        <begin position="175"/>
        <end position="326"/>
    </location>
</feature>
<keyword evidence="2" id="KW-0812">Transmembrane</keyword>
<evidence type="ECO:0008006" key="4">
    <source>
        <dbReference type="Google" id="ProtNLM"/>
    </source>
</evidence>